<dbReference type="Proteomes" id="UP001345963">
    <property type="component" value="Unassembled WGS sequence"/>
</dbReference>
<dbReference type="EMBL" id="JAHUTI010049657">
    <property type="protein sequence ID" value="MED6247959.1"/>
    <property type="molecule type" value="Genomic_DNA"/>
</dbReference>
<reference evidence="2 3" key="1">
    <citation type="submission" date="2021-07" db="EMBL/GenBank/DDBJ databases">
        <authorList>
            <person name="Palmer J.M."/>
        </authorList>
    </citation>
    <scope>NUCLEOTIDE SEQUENCE [LARGE SCALE GENOMIC DNA]</scope>
    <source>
        <strain evidence="2 3">AT_MEX2019</strain>
        <tissue evidence="2">Muscle</tissue>
    </source>
</reference>
<name>A0ABU7BEL3_9TELE</name>
<evidence type="ECO:0000313" key="3">
    <source>
        <dbReference type="Proteomes" id="UP001345963"/>
    </source>
</evidence>
<accession>A0ABU7BEL3</accession>
<evidence type="ECO:0000256" key="1">
    <source>
        <dbReference type="SAM" id="MobiDB-lite"/>
    </source>
</evidence>
<feature type="non-terminal residue" evidence="2">
    <location>
        <position position="1"/>
    </location>
</feature>
<proteinExistence type="predicted"/>
<protein>
    <submittedName>
        <fullName evidence="2">Uncharacterized protein</fullName>
    </submittedName>
</protein>
<keyword evidence="3" id="KW-1185">Reference proteome</keyword>
<organism evidence="2 3">
    <name type="scientific">Ataeniobius toweri</name>
    <dbReference type="NCBI Taxonomy" id="208326"/>
    <lineage>
        <taxon>Eukaryota</taxon>
        <taxon>Metazoa</taxon>
        <taxon>Chordata</taxon>
        <taxon>Craniata</taxon>
        <taxon>Vertebrata</taxon>
        <taxon>Euteleostomi</taxon>
        <taxon>Actinopterygii</taxon>
        <taxon>Neopterygii</taxon>
        <taxon>Teleostei</taxon>
        <taxon>Neoteleostei</taxon>
        <taxon>Acanthomorphata</taxon>
        <taxon>Ovalentaria</taxon>
        <taxon>Atherinomorphae</taxon>
        <taxon>Cyprinodontiformes</taxon>
        <taxon>Goodeidae</taxon>
        <taxon>Ataeniobius</taxon>
    </lineage>
</organism>
<sequence>ILHTSFGLHGNKEATKRPSQGMRKNTHPAARISQMPLQTSPGIKVIAVAGMPSLFDRGPRADFSCAR</sequence>
<feature type="region of interest" description="Disordered" evidence="1">
    <location>
        <begin position="1"/>
        <end position="37"/>
    </location>
</feature>
<comment type="caution">
    <text evidence="2">The sequence shown here is derived from an EMBL/GenBank/DDBJ whole genome shotgun (WGS) entry which is preliminary data.</text>
</comment>
<gene>
    <name evidence="2" type="ORF">ATANTOWER_022248</name>
</gene>
<evidence type="ECO:0000313" key="2">
    <source>
        <dbReference type="EMBL" id="MED6247959.1"/>
    </source>
</evidence>